<dbReference type="InterPro" id="IPR027417">
    <property type="entry name" value="P-loop_NTPase"/>
</dbReference>
<dbReference type="EMBL" id="CAESAK010000064">
    <property type="protein sequence ID" value="CAB4336724.1"/>
    <property type="molecule type" value="Genomic_DNA"/>
</dbReference>
<dbReference type="Gene3D" id="3.40.50.300">
    <property type="entry name" value="P-loop containing nucleotide triphosphate hydrolases"/>
    <property type="match status" value="1"/>
</dbReference>
<dbReference type="AlphaFoldDB" id="A0A6J5Z2T5"/>
<organism evidence="1">
    <name type="scientific">freshwater metagenome</name>
    <dbReference type="NCBI Taxonomy" id="449393"/>
    <lineage>
        <taxon>unclassified sequences</taxon>
        <taxon>metagenomes</taxon>
        <taxon>ecological metagenomes</taxon>
    </lineage>
</organism>
<accession>A0A6J5Z2T5</accession>
<evidence type="ECO:0000313" key="1">
    <source>
        <dbReference type="EMBL" id="CAB4336724.1"/>
    </source>
</evidence>
<name>A0A6J5Z2T5_9ZZZZ</name>
<gene>
    <name evidence="1" type="ORF">UFOPK3775_00602</name>
</gene>
<protein>
    <submittedName>
        <fullName evidence="1">Unannotated protein</fullName>
    </submittedName>
</protein>
<proteinExistence type="predicted"/>
<dbReference type="SUPFAM" id="SSF52540">
    <property type="entry name" value="P-loop containing nucleoside triphosphate hydrolases"/>
    <property type="match status" value="1"/>
</dbReference>
<reference evidence="1" key="1">
    <citation type="submission" date="2020-05" db="EMBL/GenBank/DDBJ databases">
        <authorList>
            <person name="Chiriac C."/>
            <person name="Salcher M."/>
            <person name="Ghai R."/>
            <person name="Kavagutti S V."/>
        </authorList>
    </citation>
    <scope>NUCLEOTIDE SEQUENCE</scope>
</reference>
<sequence length="342" mass="37479">MSWLLVMTDSAKSAITAIGDSALESSTVSALIRLGWNVLYRALSFSDLENYLEKSENIETVLFFSPDIKGFGTLPTEMRAIDVSSHPESDYVLAELIESREESVSTSIFKALKGIPILGVGSFGRYSGASTIALNLAQESAIKGARTLLIDSHSRNPFATNHFALYGLNRKVVEVSENFSIIEATNLFEMSSLELSVDSYDFIVVECGDISQPAESINGRRSADSGFSWIAHNADELLVVVSENTFQSRMTGNPFALLESVAMKPSLSYICNKSSQINRASKQRLALQIEGATRHPVTLFPFDTRGLSAALRDRSTLANSAAKSPLRREIIALCDSRSWWGR</sequence>